<keyword evidence="5" id="KW-1185">Reference proteome</keyword>
<sequence>MAVKRLIAFVFGALVLVAGWGFVEPRLVLDETHREASIPGLPEAWDGARIAVMADWQTGMWLANEGMIRRGIARVVAQAPAALLLAGDFLYQPVDEESAQEANEELEPEDLKEIEAQIARTVELLRPVLAAGIPVYAVLGNHDYLKEEFESAAVSGVADQLANALRSAGVTVLRNEAVALPPPKGRSPVAGARSLYLGGIDSLLAGRAEPERMLAAIPQGAPRLVLMHNPDVFAKLPASSAPLALAGHTHGGQMRVPGFPRWSWMALRASGRVTVDGWIHDYGAPGNRLYVNRGIGFSTAPMRINCPPELTWFTLRAQPSGETR</sequence>
<keyword evidence="2" id="KW-0378">Hydrolase</keyword>
<reference evidence="4 5" key="1">
    <citation type="submission" date="2019-03" db="EMBL/GenBank/DDBJ databases">
        <title>Ramlibacter rhizophilus CCTCC AB2015357, whole genome shotgun sequence.</title>
        <authorList>
            <person name="Zhang X."/>
            <person name="Feng G."/>
            <person name="Zhu H."/>
        </authorList>
    </citation>
    <scope>NUCLEOTIDE SEQUENCE [LARGE SCALE GENOMIC DNA]</scope>
    <source>
        <strain evidence="4 5">CCTCC AB2015357</strain>
    </source>
</reference>
<dbReference type="AlphaFoldDB" id="A0A4Z0BY59"/>
<comment type="caution">
    <text evidence="4">The sequence shown here is derived from an EMBL/GenBank/DDBJ whole genome shotgun (WGS) entry which is preliminary data.</text>
</comment>
<dbReference type="GO" id="GO:0046872">
    <property type="term" value="F:metal ion binding"/>
    <property type="evidence" value="ECO:0007669"/>
    <property type="project" value="UniProtKB-KW"/>
</dbReference>
<dbReference type="InterPro" id="IPR051158">
    <property type="entry name" value="Metallophosphoesterase_sf"/>
</dbReference>
<evidence type="ECO:0000259" key="3">
    <source>
        <dbReference type="Pfam" id="PF00149"/>
    </source>
</evidence>
<dbReference type="GO" id="GO:0008758">
    <property type="term" value="F:UDP-2,3-diacylglucosamine hydrolase activity"/>
    <property type="evidence" value="ECO:0007669"/>
    <property type="project" value="TreeGrafter"/>
</dbReference>
<accession>A0A4Z0BY59</accession>
<dbReference type="InterPro" id="IPR029052">
    <property type="entry name" value="Metallo-depent_PP-like"/>
</dbReference>
<gene>
    <name evidence="4" type="ORF">EZ242_00510</name>
</gene>
<evidence type="ECO:0000256" key="2">
    <source>
        <dbReference type="ARBA" id="ARBA00022801"/>
    </source>
</evidence>
<dbReference type="Pfam" id="PF00149">
    <property type="entry name" value="Metallophos"/>
    <property type="match status" value="1"/>
</dbReference>
<proteinExistence type="predicted"/>
<evidence type="ECO:0000313" key="4">
    <source>
        <dbReference type="EMBL" id="TFZ04277.1"/>
    </source>
</evidence>
<evidence type="ECO:0000256" key="1">
    <source>
        <dbReference type="ARBA" id="ARBA00022723"/>
    </source>
</evidence>
<dbReference type="GO" id="GO:0016020">
    <property type="term" value="C:membrane"/>
    <property type="evidence" value="ECO:0007669"/>
    <property type="project" value="GOC"/>
</dbReference>
<dbReference type="SUPFAM" id="SSF56300">
    <property type="entry name" value="Metallo-dependent phosphatases"/>
    <property type="match status" value="1"/>
</dbReference>
<evidence type="ECO:0000313" key="5">
    <source>
        <dbReference type="Proteomes" id="UP000297564"/>
    </source>
</evidence>
<keyword evidence="1" id="KW-0479">Metal-binding</keyword>
<organism evidence="4 5">
    <name type="scientific">Ramlibacter rhizophilus</name>
    <dbReference type="NCBI Taxonomy" id="1781167"/>
    <lineage>
        <taxon>Bacteria</taxon>
        <taxon>Pseudomonadati</taxon>
        <taxon>Pseudomonadota</taxon>
        <taxon>Betaproteobacteria</taxon>
        <taxon>Burkholderiales</taxon>
        <taxon>Comamonadaceae</taxon>
        <taxon>Ramlibacter</taxon>
    </lineage>
</organism>
<dbReference type="PANTHER" id="PTHR31302:SF31">
    <property type="entry name" value="PHOSPHODIESTERASE YAEI"/>
    <property type="match status" value="1"/>
</dbReference>
<dbReference type="Proteomes" id="UP000297564">
    <property type="component" value="Unassembled WGS sequence"/>
</dbReference>
<dbReference type="GO" id="GO:0009245">
    <property type="term" value="P:lipid A biosynthetic process"/>
    <property type="evidence" value="ECO:0007669"/>
    <property type="project" value="TreeGrafter"/>
</dbReference>
<dbReference type="InterPro" id="IPR004843">
    <property type="entry name" value="Calcineurin-like_PHP"/>
</dbReference>
<feature type="domain" description="Calcineurin-like phosphoesterase" evidence="3">
    <location>
        <begin position="49"/>
        <end position="250"/>
    </location>
</feature>
<name>A0A4Z0BY59_9BURK</name>
<dbReference type="OrthoDB" id="9780884at2"/>
<dbReference type="PANTHER" id="PTHR31302">
    <property type="entry name" value="TRANSMEMBRANE PROTEIN WITH METALLOPHOSPHOESTERASE DOMAIN-RELATED"/>
    <property type="match status" value="1"/>
</dbReference>
<dbReference type="EMBL" id="SMLL01000001">
    <property type="protein sequence ID" value="TFZ04277.1"/>
    <property type="molecule type" value="Genomic_DNA"/>
</dbReference>
<protein>
    <submittedName>
        <fullName evidence="4">Metallophosphoesterase</fullName>
    </submittedName>
</protein>
<dbReference type="Gene3D" id="3.60.21.10">
    <property type="match status" value="1"/>
</dbReference>